<dbReference type="Pfam" id="PF04347">
    <property type="entry name" value="FliO"/>
    <property type="match status" value="1"/>
</dbReference>
<evidence type="ECO:0000256" key="5">
    <source>
        <dbReference type="ARBA" id="ARBA00022989"/>
    </source>
</evidence>
<evidence type="ECO:0000256" key="6">
    <source>
        <dbReference type="ARBA" id="ARBA00023136"/>
    </source>
</evidence>
<gene>
    <name evidence="10" type="ORF">HGT73_13210</name>
</gene>
<evidence type="ECO:0000256" key="3">
    <source>
        <dbReference type="ARBA" id="ARBA00022475"/>
    </source>
</evidence>
<evidence type="ECO:0000313" key="11">
    <source>
        <dbReference type="Proteomes" id="UP000786875"/>
    </source>
</evidence>
<comment type="similarity">
    <text evidence="8">Belongs to the FliO/MopB family.</text>
</comment>
<dbReference type="PANTHER" id="PTHR38766">
    <property type="entry name" value="FLAGELLAR PROTEIN FLIO"/>
    <property type="match status" value="1"/>
</dbReference>
<keyword evidence="6 9" id="KW-0472">Membrane</keyword>
<keyword evidence="10" id="KW-0282">Flagellum</keyword>
<keyword evidence="5 9" id="KW-1133">Transmembrane helix</keyword>
<proteinExistence type="inferred from homology"/>
<keyword evidence="10" id="KW-0966">Cell projection</keyword>
<sequence length="122" mass="13165">MMPVSSLLPLAETSASQMILHSSAALCVVITLLFAMKKILKSLTRGGRNRSPHLLAIQETLVLGPRERLMVAKIGEQHIVIGVTPHAIHPLCTLDPSVATQKTEPSSAFAAQFAQLYARKTP</sequence>
<keyword evidence="3" id="KW-1003">Cell membrane</keyword>
<evidence type="ECO:0000256" key="7">
    <source>
        <dbReference type="ARBA" id="ARBA00023143"/>
    </source>
</evidence>
<evidence type="ECO:0000256" key="1">
    <source>
        <dbReference type="ARBA" id="ARBA00004117"/>
    </source>
</evidence>
<evidence type="ECO:0000256" key="4">
    <source>
        <dbReference type="ARBA" id="ARBA00022692"/>
    </source>
</evidence>
<evidence type="ECO:0000256" key="8">
    <source>
        <dbReference type="ARBA" id="ARBA00037937"/>
    </source>
</evidence>
<name>A0ABS5T7E9_9GAMM</name>
<dbReference type="RefSeq" id="WP_214215729.1">
    <property type="nucleotide sequence ID" value="NZ_JABBFO010000015.1"/>
</dbReference>
<dbReference type="InterPro" id="IPR052205">
    <property type="entry name" value="FliO/MopB"/>
</dbReference>
<dbReference type="PANTHER" id="PTHR38766:SF1">
    <property type="entry name" value="FLAGELLAR PROTEIN FLIO"/>
    <property type="match status" value="1"/>
</dbReference>
<feature type="transmembrane region" description="Helical" evidence="9">
    <location>
        <begin position="20"/>
        <end position="40"/>
    </location>
</feature>
<evidence type="ECO:0000256" key="2">
    <source>
        <dbReference type="ARBA" id="ARBA00004236"/>
    </source>
</evidence>
<organism evidence="10 11">
    <name type="scientific">Rosenbergiella australiborealis</name>
    <dbReference type="NCBI Taxonomy" id="1544696"/>
    <lineage>
        <taxon>Bacteria</taxon>
        <taxon>Pseudomonadati</taxon>
        <taxon>Pseudomonadota</taxon>
        <taxon>Gammaproteobacteria</taxon>
        <taxon>Enterobacterales</taxon>
        <taxon>Erwiniaceae</taxon>
        <taxon>Rosenbergiella</taxon>
    </lineage>
</organism>
<keyword evidence="4 9" id="KW-0812">Transmembrane</keyword>
<evidence type="ECO:0000256" key="9">
    <source>
        <dbReference type="SAM" id="Phobius"/>
    </source>
</evidence>
<comment type="caution">
    <text evidence="10">The sequence shown here is derived from an EMBL/GenBank/DDBJ whole genome shotgun (WGS) entry which is preliminary data.</text>
</comment>
<protein>
    <submittedName>
        <fullName evidence="10">Flagellar biosynthetic protein FliO</fullName>
    </submittedName>
</protein>
<dbReference type="InterPro" id="IPR022781">
    <property type="entry name" value="Flagellar_biosynth_FliO"/>
</dbReference>
<comment type="subcellular location">
    <subcellularLocation>
        <location evidence="1">Bacterial flagellum basal body</location>
    </subcellularLocation>
    <subcellularLocation>
        <location evidence="2">Cell membrane</location>
    </subcellularLocation>
</comment>
<evidence type="ECO:0000313" key="10">
    <source>
        <dbReference type="EMBL" id="MBT0728309.1"/>
    </source>
</evidence>
<dbReference type="EMBL" id="JABBFO010000015">
    <property type="protein sequence ID" value="MBT0728309.1"/>
    <property type="molecule type" value="Genomic_DNA"/>
</dbReference>
<accession>A0ABS5T7E9</accession>
<keyword evidence="7" id="KW-0975">Bacterial flagellum</keyword>
<keyword evidence="10" id="KW-0969">Cilium</keyword>
<dbReference type="Proteomes" id="UP000786875">
    <property type="component" value="Unassembled WGS sequence"/>
</dbReference>
<reference evidence="10 11" key="1">
    <citation type="submission" date="2020-04" db="EMBL/GenBank/DDBJ databases">
        <title>Genome sequencing of Rosenbergiella species.</title>
        <authorList>
            <person name="Alvarez-Perez S."/>
            <person name="Lievens B."/>
        </authorList>
    </citation>
    <scope>NUCLEOTIDE SEQUENCE [LARGE SCALE GENOMIC DNA]</scope>
    <source>
        <strain evidence="10 11">CdVSA20.1</strain>
    </source>
</reference>
<keyword evidence="11" id="KW-1185">Reference proteome</keyword>